<name>A0A420Y0F0_9PEZI</name>
<dbReference type="Gene3D" id="3.40.50.300">
    <property type="entry name" value="P-loop containing nucleotide triphosphate hydrolases"/>
    <property type="match status" value="1"/>
</dbReference>
<evidence type="ECO:0000313" key="2">
    <source>
        <dbReference type="EMBL" id="RKU41412.1"/>
    </source>
</evidence>
<feature type="region of interest" description="Disordered" evidence="1">
    <location>
        <begin position="643"/>
        <end position="675"/>
    </location>
</feature>
<dbReference type="OrthoDB" id="336321at2759"/>
<feature type="region of interest" description="Disordered" evidence="1">
    <location>
        <begin position="1129"/>
        <end position="1177"/>
    </location>
</feature>
<accession>A0A420Y0F0</accession>
<feature type="compositionally biased region" description="Basic and acidic residues" evidence="1">
    <location>
        <begin position="853"/>
        <end position="865"/>
    </location>
</feature>
<keyword evidence="3" id="KW-1185">Reference proteome</keyword>
<organism evidence="2 3">
    <name type="scientific">Coniochaeta pulveracea</name>
    <dbReference type="NCBI Taxonomy" id="177199"/>
    <lineage>
        <taxon>Eukaryota</taxon>
        <taxon>Fungi</taxon>
        <taxon>Dikarya</taxon>
        <taxon>Ascomycota</taxon>
        <taxon>Pezizomycotina</taxon>
        <taxon>Sordariomycetes</taxon>
        <taxon>Sordariomycetidae</taxon>
        <taxon>Coniochaetales</taxon>
        <taxon>Coniochaetaceae</taxon>
        <taxon>Coniochaeta</taxon>
    </lineage>
</organism>
<dbReference type="InterPro" id="IPR027417">
    <property type="entry name" value="P-loop_NTPase"/>
</dbReference>
<evidence type="ECO:0000313" key="3">
    <source>
        <dbReference type="Proteomes" id="UP000275385"/>
    </source>
</evidence>
<feature type="compositionally biased region" description="Basic and acidic residues" evidence="1">
    <location>
        <begin position="1129"/>
        <end position="1148"/>
    </location>
</feature>
<gene>
    <name evidence="2" type="ORF">DL546_002516</name>
</gene>
<feature type="compositionally biased region" description="Acidic residues" evidence="1">
    <location>
        <begin position="866"/>
        <end position="876"/>
    </location>
</feature>
<feature type="compositionally biased region" description="Polar residues" evidence="1">
    <location>
        <begin position="1523"/>
        <end position="1534"/>
    </location>
</feature>
<evidence type="ECO:0000256" key="1">
    <source>
        <dbReference type="SAM" id="MobiDB-lite"/>
    </source>
</evidence>
<dbReference type="Proteomes" id="UP000275385">
    <property type="component" value="Unassembled WGS sequence"/>
</dbReference>
<sequence length="1705" mass="188855">MDPDDLEPEIAAAEEFYDEENSYQYPPDAELGEDYVHIDVDVISGDALLDEECALADVLVPKGRLITGCRELDETLLKGGLERGSVVGISAEREDFALLVGLQTIANMLVTEAERCNKPPSAMIITTLAREELLPTLKGVIQGQAEAQSDAGDVKARVRAALKRITISRVFDYDGLRESLDELYLPGEHPLTASTSSPTTPDTAHNVAMGATAGDPVACSNQGLSQALKIDSVSHQGLERQQAVIDEEEQDDGLQQPKPDIILISNMPALLVSLYSSRHEDSAETALRNLRRRLRYITRSIAHRGPLVMLLGSAEAVVSYPDEEQFPEMEEADTEGRQAGEAETGNQTSEAGLSENEDDEPGDGKGEPRGEDDQDEVAQTVYDAAHARDLPVVPRPAPQDEHPARSPGAKVSSTEPPVPSDSISPFIPPLQFPTAQGWLSPPRRTPSPPSWSPLSAAGSSLDAELPPASPPSPSPISRHILLDLPPLQDKPSHSAPAAPLMSYPPPSSPAASPRPLDATASESPEETLTPRLLKNLGNSAAEIPSTSDPDDTDRLQDVNTGILDASHIPQPGFEPRLTSILQRPPYPPRNIEFTVDGSCIVRPEKASDMLQIWSKPFYGLEFDELLDLHLLCFQLPKDAQTEVGGQEGVGFNEADDVTDKDTEGDLDDDSETCRDEKYTTDVEDPITRMQDCMIDAVKEETHRVDQESGDVDLAGSEAMLAKSDADLRDVAANEIPVRRDDLVWMVEVLHDKYGVWDEDKDTWVTRDERWCALDVEKVDTGAIRLVYAYSEDDIIESMSDRSAGLARPYQEDHGDLGESPGDETGGGSSDYWGHGSEEDEPAEPGDRNMGWYHGEEPEQSGRDWDNGDAGEVEQSDDDVRCHGDTDVEAQLKYDNAVAEGHGWDTFSDGDEESIGKVGTTSQRSNEEGFAYQGFCIPGFVPKGPQGIRIPPHLLEVDTKTHAPWAPDPDRFPAGLLIHNTQRLWEIAVCGPNLKAASWDVLTDDDSGEEGATEHEPEDVLWQGYQEYMQVMDGHHRMGHVLTYEEFVAEAIACRPEEYDLAGSPELLDCSDDKYFADGREDNIHGDYEEADVDVQSRAFDDETTFMGHSRPMARATSSMGGTVCQSEGFHSESHEAVPERVSMPEKPPEGIQAGTDNPRIPDLAEGGSDSELSDVEVSDEDMELIEIKRSAAKYQKRQQAPELAGDEAETVYPVEVSEQEWHKRVSLFLKVVDGDYAAGYPVVTDVLRLVNGEDEGISDKDSPEPMRRAEDKELKAHWEKYLSFMDHARYTPDAMTYEQYLRVIHILVDESDRLSVEDAAFHVDNSHNGHQPEEDEYLLHNGAQYEDDLGQGEDTDDNWITLAAEYTAYMILMEEVGRVNEAMSYREFYEDICGHSVSRARFPSNYAEARPTEDPVDHDETILDKWQDAWADYFVRMDQAGLAVEAMDLDEYIAQATASMEDVEGYVHEDQSTSPAKGTLYSAWVDYVNIMAEEGLQDEIVSYEEYLADITHSSAPISHPSEHQNSCHSGSNTDPEVGYWGHDVPFLEGDEFDYWVSRHGDPETAYEEELDEACYELGSGVDQEQECDRHMAGWEGPVHTEEIAEWRRYQNCLEDAVLLVADIEAEETVETPVVVASGHEGIDPAHIVKRELETMTDSDSELSDMEMSDEEMELFEIDRSAAEYHRQHKVVMDSEDEAEDDTIPQ</sequence>
<reference evidence="2 3" key="1">
    <citation type="submission" date="2018-08" db="EMBL/GenBank/DDBJ databases">
        <title>Draft genome of the lignicolous fungus Coniochaeta pulveracea.</title>
        <authorList>
            <person name="Borstlap C.J."/>
            <person name="De Witt R.N."/>
            <person name="Botha A."/>
            <person name="Volschenk H."/>
        </authorList>
    </citation>
    <scope>NUCLEOTIDE SEQUENCE [LARGE SCALE GENOMIC DNA]</scope>
    <source>
        <strain evidence="2 3">CAB683</strain>
    </source>
</reference>
<feature type="compositionally biased region" description="Basic and acidic residues" evidence="1">
    <location>
        <begin position="362"/>
        <end position="371"/>
    </location>
</feature>
<dbReference type="EMBL" id="QVQW01000075">
    <property type="protein sequence ID" value="RKU41412.1"/>
    <property type="molecule type" value="Genomic_DNA"/>
</dbReference>
<proteinExistence type="predicted"/>
<feature type="compositionally biased region" description="Low complexity" evidence="1">
    <location>
        <begin position="452"/>
        <end position="466"/>
    </location>
</feature>
<protein>
    <submittedName>
        <fullName evidence="2">Uncharacterized protein</fullName>
    </submittedName>
</protein>
<dbReference type="STRING" id="177199.A0A420Y0F0"/>
<feature type="region of interest" description="Disordered" evidence="1">
    <location>
        <begin position="325"/>
        <end position="526"/>
    </location>
</feature>
<feature type="region of interest" description="Disordered" evidence="1">
    <location>
        <begin position="802"/>
        <end position="881"/>
    </location>
</feature>
<comment type="caution">
    <text evidence="2">The sequence shown here is derived from an EMBL/GenBank/DDBJ whole genome shotgun (WGS) entry which is preliminary data.</text>
</comment>
<feature type="region of interest" description="Disordered" evidence="1">
    <location>
        <begin position="1514"/>
        <end position="1534"/>
    </location>
</feature>